<evidence type="ECO:0000313" key="2">
    <source>
        <dbReference type="Proteomes" id="UP000265520"/>
    </source>
</evidence>
<accession>A0A392UBE9</accession>
<evidence type="ECO:0000313" key="1">
    <source>
        <dbReference type="EMBL" id="MCI70843.1"/>
    </source>
</evidence>
<feature type="non-terminal residue" evidence="1">
    <location>
        <position position="38"/>
    </location>
</feature>
<dbReference type="Proteomes" id="UP000265520">
    <property type="component" value="Unassembled WGS sequence"/>
</dbReference>
<dbReference type="AlphaFoldDB" id="A0A392UBE9"/>
<reference evidence="1 2" key="1">
    <citation type="journal article" date="2018" name="Front. Plant Sci.">
        <title>Red Clover (Trifolium pratense) and Zigzag Clover (T. medium) - A Picture of Genomic Similarities and Differences.</title>
        <authorList>
            <person name="Dluhosova J."/>
            <person name="Istvanek J."/>
            <person name="Nedelnik J."/>
            <person name="Repkova J."/>
        </authorList>
    </citation>
    <scope>NUCLEOTIDE SEQUENCE [LARGE SCALE GENOMIC DNA]</scope>
    <source>
        <strain evidence="2">cv. 10/8</strain>
        <tissue evidence="1">Leaf</tissue>
    </source>
</reference>
<keyword evidence="2" id="KW-1185">Reference proteome</keyword>
<organism evidence="1 2">
    <name type="scientific">Trifolium medium</name>
    <dbReference type="NCBI Taxonomy" id="97028"/>
    <lineage>
        <taxon>Eukaryota</taxon>
        <taxon>Viridiplantae</taxon>
        <taxon>Streptophyta</taxon>
        <taxon>Embryophyta</taxon>
        <taxon>Tracheophyta</taxon>
        <taxon>Spermatophyta</taxon>
        <taxon>Magnoliopsida</taxon>
        <taxon>eudicotyledons</taxon>
        <taxon>Gunneridae</taxon>
        <taxon>Pentapetalae</taxon>
        <taxon>rosids</taxon>
        <taxon>fabids</taxon>
        <taxon>Fabales</taxon>
        <taxon>Fabaceae</taxon>
        <taxon>Papilionoideae</taxon>
        <taxon>50 kb inversion clade</taxon>
        <taxon>NPAAA clade</taxon>
        <taxon>Hologalegina</taxon>
        <taxon>IRL clade</taxon>
        <taxon>Trifolieae</taxon>
        <taxon>Trifolium</taxon>
    </lineage>
</organism>
<proteinExistence type="predicted"/>
<comment type="caution">
    <text evidence="1">The sequence shown here is derived from an EMBL/GenBank/DDBJ whole genome shotgun (WGS) entry which is preliminary data.</text>
</comment>
<sequence>MDYADVDVMRRQGLEEELQNELNQEIPVAPKMESFPAP</sequence>
<dbReference type="EMBL" id="LXQA010784015">
    <property type="protein sequence ID" value="MCI70843.1"/>
    <property type="molecule type" value="Genomic_DNA"/>
</dbReference>
<name>A0A392UBE9_9FABA</name>
<protein>
    <submittedName>
        <fullName evidence="1">Uncharacterized protein</fullName>
    </submittedName>
</protein>